<evidence type="ECO:0000256" key="5">
    <source>
        <dbReference type="ARBA" id="ARBA00022643"/>
    </source>
</evidence>
<feature type="transmembrane region" description="Helical" evidence="9">
    <location>
        <begin position="91"/>
        <end position="110"/>
    </location>
</feature>
<name>A0A9P8K0M4_AURME</name>
<dbReference type="InterPro" id="IPR036259">
    <property type="entry name" value="MFS_trans_sf"/>
</dbReference>
<accession>A0A9P8K0M4</accession>
<dbReference type="Gene3D" id="3.40.50.360">
    <property type="match status" value="1"/>
</dbReference>
<evidence type="ECO:0000256" key="8">
    <source>
        <dbReference type="ARBA" id="ARBA00023002"/>
    </source>
</evidence>
<dbReference type="InterPro" id="IPR011701">
    <property type="entry name" value="MFS"/>
</dbReference>
<dbReference type="Proteomes" id="UP000729357">
    <property type="component" value="Unassembled WGS sequence"/>
</dbReference>
<reference evidence="11" key="1">
    <citation type="journal article" date="2021" name="J Fungi (Basel)">
        <title>Virulence traits and population genomics of the black yeast Aureobasidium melanogenum.</title>
        <authorList>
            <person name="Cernosa A."/>
            <person name="Sun X."/>
            <person name="Gostincar C."/>
            <person name="Fang C."/>
            <person name="Gunde-Cimerman N."/>
            <person name="Song Z."/>
        </authorList>
    </citation>
    <scope>NUCLEOTIDE SEQUENCE</scope>
    <source>
        <strain evidence="11">EXF-9298</strain>
    </source>
</reference>
<feature type="non-terminal residue" evidence="11">
    <location>
        <position position="1"/>
    </location>
</feature>
<comment type="cofactor">
    <cofactor evidence="1">
        <name>FMN</name>
        <dbReference type="ChEBI" id="CHEBI:58210"/>
    </cofactor>
</comment>
<dbReference type="Pfam" id="PF03358">
    <property type="entry name" value="FMN_red"/>
    <property type="match status" value="1"/>
</dbReference>
<organism evidence="11 12">
    <name type="scientific">Aureobasidium melanogenum</name>
    <name type="common">Aureobasidium pullulans var. melanogenum</name>
    <dbReference type="NCBI Taxonomy" id="46634"/>
    <lineage>
        <taxon>Eukaryota</taxon>
        <taxon>Fungi</taxon>
        <taxon>Dikarya</taxon>
        <taxon>Ascomycota</taxon>
        <taxon>Pezizomycotina</taxon>
        <taxon>Dothideomycetes</taxon>
        <taxon>Dothideomycetidae</taxon>
        <taxon>Dothideales</taxon>
        <taxon>Saccotheciaceae</taxon>
        <taxon>Aureobasidium</taxon>
    </lineage>
</organism>
<evidence type="ECO:0000256" key="4">
    <source>
        <dbReference type="ARBA" id="ARBA00022630"/>
    </source>
</evidence>
<protein>
    <submittedName>
        <fullName evidence="11">Arsenate resistance ArsH</fullName>
    </submittedName>
</protein>
<dbReference type="PANTHER" id="PTHR43590:SF1">
    <property type="entry name" value="ARSENIC RESISTANCE PROTEIN ARSH (AFU_ORTHOLOGUE AFUA_5G15030)"/>
    <property type="match status" value="1"/>
</dbReference>
<dbReference type="GO" id="GO:0016020">
    <property type="term" value="C:membrane"/>
    <property type="evidence" value="ECO:0007669"/>
    <property type="project" value="UniProtKB-SubCell"/>
</dbReference>
<dbReference type="InterPro" id="IPR029039">
    <property type="entry name" value="Flavoprotein-like_sf"/>
</dbReference>
<dbReference type="PANTHER" id="PTHR43590">
    <property type="entry name" value="ARSENIC RESISTANCE PROTEIN ARSH (AFU_ORTHOLOGUE AFUA_5G15030)"/>
    <property type="match status" value="1"/>
</dbReference>
<gene>
    <name evidence="11" type="ORF">KCU98_g2375</name>
</gene>
<dbReference type="FunFam" id="3.40.50.360:FF:000027">
    <property type="entry name" value="Arsenical resistance protein ArsH"/>
    <property type="match status" value="1"/>
</dbReference>
<keyword evidence="9" id="KW-1133">Transmembrane helix</keyword>
<keyword evidence="5" id="KW-0288">FMN</keyword>
<feature type="transmembrane region" description="Helical" evidence="9">
    <location>
        <begin position="224"/>
        <end position="246"/>
    </location>
</feature>
<dbReference type="InterPro" id="IPR005025">
    <property type="entry name" value="FMN_Rdtase-like_dom"/>
</dbReference>
<keyword evidence="6" id="KW-0547">Nucleotide-binding</keyword>
<feature type="transmembrane region" description="Helical" evidence="9">
    <location>
        <begin position="116"/>
        <end position="136"/>
    </location>
</feature>
<evidence type="ECO:0000256" key="7">
    <source>
        <dbReference type="ARBA" id="ARBA00022857"/>
    </source>
</evidence>
<dbReference type="GO" id="GO:0022857">
    <property type="term" value="F:transmembrane transporter activity"/>
    <property type="evidence" value="ECO:0007669"/>
    <property type="project" value="InterPro"/>
</dbReference>
<evidence type="ECO:0000256" key="1">
    <source>
        <dbReference type="ARBA" id="ARBA00001917"/>
    </source>
</evidence>
<evidence type="ECO:0000256" key="6">
    <source>
        <dbReference type="ARBA" id="ARBA00022741"/>
    </source>
</evidence>
<dbReference type="SUPFAM" id="SSF52218">
    <property type="entry name" value="Flavoproteins"/>
    <property type="match status" value="1"/>
</dbReference>
<keyword evidence="4" id="KW-0285">Flavoprotein</keyword>
<proteinExistence type="predicted"/>
<dbReference type="GO" id="GO:0000166">
    <property type="term" value="F:nucleotide binding"/>
    <property type="evidence" value="ECO:0007669"/>
    <property type="project" value="UniProtKB-KW"/>
</dbReference>
<reference evidence="11" key="2">
    <citation type="submission" date="2021-08" db="EMBL/GenBank/DDBJ databases">
        <authorList>
            <person name="Gostincar C."/>
            <person name="Sun X."/>
            <person name="Song Z."/>
            <person name="Gunde-Cimerman N."/>
        </authorList>
    </citation>
    <scope>NUCLEOTIDE SEQUENCE</scope>
    <source>
        <strain evidence="11">EXF-9298</strain>
    </source>
</reference>
<evidence type="ECO:0000313" key="11">
    <source>
        <dbReference type="EMBL" id="KAG9988758.1"/>
    </source>
</evidence>
<dbReference type="Gene3D" id="1.20.1250.20">
    <property type="entry name" value="MFS general substrate transporter like domains"/>
    <property type="match status" value="2"/>
</dbReference>
<dbReference type="Pfam" id="PF07690">
    <property type="entry name" value="MFS_1"/>
    <property type="match status" value="1"/>
</dbReference>
<feature type="transmembrane region" description="Helical" evidence="9">
    <location>
        <begin position="289"/>
        <end position="306"/>
    </location>
</feature>
<comment type="caution">
    <text evidence="11">The sequence shown here is derived from an EMBL/GenBank/DDBJ whole genome shotgun (WGS) entry which is preliminary data.</text>
</comment>
<evidence type="ECO:0000259" key="10">
    <source>
        <dbReference type="Pfam" id="PF03358"/>
    </source>
</evidence>
<feature type="domain" description="NADPH-dependent FMN reductase-like" evidence="10">
    <location>
        <begin position="393"/>
        <end position="536"/>
    </location>
</feature>
<dbReference type="GO" id="GO:0016655">
    <property type="term" value="F:oxidoreductase activity, acting on NAD(P)H, quinone or similar compound as acceptor"/>
    <property type="evidence" value="ECO:0007669"/>
    <property type="project" value="TreeGrafter"/>
</dbReference>
<feature type="transmembrane region" description="Helical" evidence="9">
    <location>
        <begin position="64"/>
        <end position="84"/>
    </location>
</feature>
<feature type="transmembrane region" description="Helical" evidence="9">
    <location>
        <begin position="148"/>
        <end position="167"/>
    </location>
</feature>
<sequence>MSTYDETSPPDNEPPDGGYGWVCVASCFLLNFSTWGAVSSYGIYLTYYLDDDRFGSASALDFAFVGGCNFAFAMLAAPFVTVFARRFGIHLSMCIGLVLQTTGYVTAGFASHVWQLLLSQGLLVGLGVGLIYVPSIPVLSQWFKSRRSLANGISSAGSGVGGALFTWSTGSIITALGLRWALCITGIITFTLIGLATALVRDRNRQIRPSQLAIDTKLLLRRDVFLLLAWTFTSMLGYTALLFSLSDYATSIGLSRQQATNVIGFLNIGTAVGRPIIGIVSDRFSRLDVAGILTLCCGLLCFIFWIPTQSFALLVVFALLAGAVLGVFWMPDPTYAAKTLAITEGQDDADIRQRYRPFVISHEVTADWVSESELSTALKMSENDMRETNGERVKILVLYGSLRERSYSRLLAFECSRILFRLGADVRVYDPTGLPVKDDVQHQHPKVQELRELSKWSDGHVWVSPEQHGNLTAVFKNQIDWIPLSTGSVRPTQGRTLAIAQVSGGSQSFNTVNSLRMLGRWMRMFAIPNQSSIPMAYTQFTDALDLNDDLEAFVKGEGGSRLKPSGNRDRVVDVMEELFKYTVVMRQHFDLFGDRHSERKEKAAKRTREIEVTKIEEEAGREGNAKSMVTSNTTDIQVATGQEIRNLSRIPVVDDTAISTDAQFSADCGRMCLIC</sequence>
<keyword evidence="12" id="KW-1185">Reference proteome</keyword>
<keyword evidence="9" id="KW-0812">Transmembrane</keyword>
<dbReference type="AlphaFoldDB" id="A0A9P8K0M4"/>
<dbReference type="SUPFAM" id="SSF103473">
    <property type="entry name" value="MFS general substrate transporter"/>
    <property type="match status" value="1"/>
</dbReference>
<evidence type="ECO:0000256" key="9">
    <source>
        <dbReference type="SAM" id="Phobius"/>
    </source>
</evidence>
<dbReference type="OrthoDB" id="6499973at2759"/>
<dbReference type="InterPro" id="IPR014063">
    <property type="entry name" value="Arsenate-R_ArsH"/>
</dbReference>
<feature type="transmembrane region" description="Helical" evidence="9">
    <location>
        <begin position="21"/>
        <end position="44"/>
    </location>
</feature>
<feature type="transmembrane region" description="Helical" evidence="9">
    <location>
        <begin position="312"/>
        <end position="330"/>
    </location>
</feature>
<evidence type="ECO:0000256" key="3">
    <source>
        <dbReference type="ARBA" id="ARBA00011881"/>
    </source>
</evidence>
<feature type="transmembrane region" description="Helical" evidence="9">
    <location>
        <begin position="179"/>
        <end position="200"/>
    </location>
</feature>
<evidence type="ECO:0000256" key="2">
    <source>
        <dbReference type="ARBA" id="ARBA00004141"/>
    </source>
</evidence>
<dbReference type="EMBL" id="JAHFXS010000128">
    <property type="protein sequence ID" value="KAG9988758.1"/>
    <property type="molecule type" value="Genomic_DNA"/>
</dbReference>
<dbReference type="NCBIfam" id="TIGR02690">
    <property type="entry name" value="resist_ArsH"/>
    <property type="match status" value="1"/>
</dbReference>
<comment type="subunit">
    <text evidence="3">Homotetramer.</text>
</comment>
<keyword evidence="9" id="KW-0472">Membrane</keyword>
<keyword evidence="8" id="KW-0560">Oxidoreductase</keyword>
<keyword evidence="7" id="KW-0521">NADP</keyword>
<evidence type="ECO:0000313" key="12">
    <source>
        <dbReference type="Proteomes" id="UP000729357"/>
    </source>
</evidence>
<comment type="subcellular location">
    <subcellularLocation>
        <location evidence="2">Membrane</location>
        <topology evidence="2">Multi-pass membrane protein</topology>
    </subcellularLocation>
</comment>